<proteinExistence type="predicted"/>
<reference evidence="2" key="1">
    <citation type="journal article" date="2020" name="Nature">
        <title>Giant virus diversity and host interactions through global metagenomics.</title>
        <authorList>
            <person name="Schulz F."/>
            <person name="Roux S."/>
            <person name="Paez-Espino D."/>
            <person name="Jungbluth S."/>
            <person name="Walsh D.A."/>
            <person name="Denef V.J."/>
            <person name="McMahon K.D."/>
            <person name="Konstantinidis K.T."/>
            <person name="Eloe-Fadrosh E.A."/>
            <person name="Kyrpides N.C."/>
            <person name="Woyke T."/>
        </authorList>
    </citation>
    <scope>NUCLEOTIDE SEQUENCE</scope>
    <source>
        <strain evidence="2">GVMAG-M-3300020182-33</strain>
    </source>
</reference>
<accession>A0A6C0BZR0</accession>
<dbReference type="AlphaFoldDB" id="A0A6C0BZR0"/>
<evidence type="ECO:0000313" key="2">
    <source>
        <dbReference type="EMBL" id="QHS97572.1"/>
    </source>
</evidence>
<feature type="region of interest" description="Disordered" evidence="1">
    <location>
        <begin position="68"/>
        <end position="116"/>
    </location>
</feature>
<feature type="compositionally biased region" description="Pro residues" evidence="1">
    <location>
        <begin position="68"/>
        <end position="81"/>
    </location>
</feature>
<dbReference type="EMBL" id="MN739300">
    <property type="protein sequence ID" value="QHS97572.1"/>
    <property type="molecule type" value="Genomic_DNA"/>
</dbReference>
<sequence>MHVISVFKHLCARLNTHEISVPYSQREASLMPSPVAVPPTPLLRRETSIYPSMMATVPACPPTLLPPAHAPPPTAAAPCPPGKNMEATGEGAAPAPQKRARSAKGTAQEKKVPEEPAAMAGAETIEDMKTPESGSWLIVAKAVRMHLKSHETAMHCGSDALPALNLKLADMIQGAIVRAKSNGRKTLKACDF</sequence>
<evidence type="ECO:0000256" key="1">
    <source>
        <dbReference type="SAM" id="MobiDB-lite"/>
    </source>
</evidence>
<organism evidence="2">
    <name type="scientific">viral metagenome</name>
    <dbReference type="NCBI Taxonomy" id="1070528"/>
    <lineage>
        <taxon>unclassified sequences</taxon>
        <taxon>metagenomes</taxon>
        <taxon>organismal metagenomes</taxon>
    </lineage>
</organism>
<protein>
    <submittedName>
        <fullName evidence="2">Uncharacterized protein</fullName>
    </submittedName>
</protein>
<name>A0A6C0BZR0_9ZZZZ</name>